<dbReference type="EMBL" id="VIWT01000003">
    <property type="protein sequence ID" value="TWF90500.1"/>
    <property type="molecule type" value="Genomic_DNA"/>
</dbReference>
<dbReference type="Proteomes" id="UP000317940">
    <property type="component" value="Unassembled WGS sequence"/>
</dbReference>
<accession>A0A561TTR9</accession>
<dbReference type="InterPro" id="IPR038727">
    <property type="entry name" value="NadR/Ttd14_AAA_dom"/>
</dbReference>
<comment type="caution">
    <text evidence="2">The sequence shown here is derived from an EMBL/GenBank/DDBJ whole genome shotgun (WGS) entry which is preliminary data.</text>
</comment>
<reference evidence="2 3" key="1">
    <citation type="submission" date="2019-06" db="EMBL/GenBank/DDBJ databases">
        <title>Sequencing the genomes of 1000 actinobacteria strains.</title>
        <authorList>
            <person name="Klenk H.-P."/>
        </authorList>
    </citation>
    <scope>NUCLEOTIDE SEQUENCE [LARGE SCALE GENOMIC DNA]</scope>
    <source>
        <strain evidence="2 3">DSM 44826</strain>
    </source>
</reference>
<gene>
    <name evidence="2" type="ORF">FHX73_13547</name>
</gene>
<protein>
    <submittedName>
        <fullName evidence="2">Putative ATPase</fullName>
    </submittedName>
</protein>
<dbReference type="AlphaFoldDB" id="A0A561TTR9"/>
<evidence type="ECO:0000259" key="1">
    <source>
        <dbReference type="Pfam" id="PF13521"/>
    </source>
</evidence>
<dbReference type="InterPro" id="IPR027417">
    <property type="entry name" value="P-loop_NTPase"/>
</dbReference>
<keyword evidence="3" id="KW-1185">Reference proteome</keyword>
<feature type="domain" description="NadR/Ttd14 AAA" evidence="1">
    <location>
        <begin position="3"/>
        <end position="167"/>
    </location>
</feature>
<evidence type="ECO:0000313" key="2">
    <source>
        <dbReference type="EMBL" id="TWF90500.1"/>
    </source>
</evidence>
<dbReference type="RefSeq" id="WP_145909696.1">
    <property type="nucleotide sequence ID" value="NZ_BAAAMZ010000001.1"/>
</dbReference>
<organism evidence="2 3">
    <name type="scientific">Kitasatospora viridis</name>
    <dbReference type="NCBI Taxonomy" id="281105"/>
    <lineage>
        <taxon>Bacteria</taxon>
        <taxon>Bacillati</taxon>
        <taxon>Actinomycetota</taxon>
        <taxon>Actinomycetes</taxon>
        <taxon>Kitasatosporales</taxon>
        <taxon>Streptomycetaceae</taxon>
        <taxon>Kitasatospora</taxon>
    </lineage>
</organism>
<dbReference type="Gene3D" id="3.40.50.300">
    <property type="entry name" value="P-loop containing nucleotide triphosphate hydrolases"/>
    <property type="match status" value="1"/>
</dbReference>
<evidence type="ECO:0000313" key="3">
    <source>
        <dbReference type="Proteomes" id="UP000317940"/>
    </source>
</evidence>
<proteinExistence type="predicted"/>
<sequence length="180" mass="19593">MRRFILTGTPGAGKTTLLHALAARGHSVIEEAATDVIAEGQAAGVDEPWAEPGFVERVVTVQRERQLGAGTAAVQLFDRSPVCTYTLAEYLGLPVAPALRAELERIATQRVYQPTVFFVRNLGFCEPTPARRISFADSLEFERVHRRSYREFGFALLDVPAAPLAERVALVEAALAEDGA</sequence>
<dbReference type="OrthoDB" id="5638848at2"/>
<dbReference type="Pfam" id="PF13521">
    <property type="entry name" value="AAA_28"/>
    <property type="match status" value="1"/>
</dbReference>
<name>A0A561TTR9_9ACTN</name>
<dbReference type="SUPFAM" id="SSF52540">
    <property type="entry name" value="P-loop containing nucleoside triphosphate hydrolases"/>
    <property type="match status" value="1"/>
</dbReference>